<protein>
    <submittedName>
        <fullName evidence="1">Uncharacterized protein</fullName>
    </submittedName>
</protein>
<dbReference type="Proteomes" id="UP000230233">
    <property type="component" value="Chromosome III"/>
</dbReference>
<organism evidence="1 2">
    <name type="scientific">Caenorhabditis nigoni</name>
    <dbReference type="NCBI Taxonomy" id="1611254"/>
    <lineage>
        <taxon>Eukaryota</taxon>
        <taxon>Metazoa</taxon>
        <taxon>Ecdysozoa</taxon>
        <taxon>Nematoda</taxon>
        <taxon>Chromadorea</taxon>
        <taxon>Rhabditida</taxon>
        <taxon>Rhabditina</taxon>
        <taxon>Rhabditomorpha</taxon>
        <taxon>Rhabditoidea</taxon>
        <taxon>Rhabditidae</taxon>
        <taxon>Peloderinae</taxon>
        <taxon>Caenorhabditis</taxon>
    </lineage>
</organism>
<gene>
    <name evidence="1" type="primary">Cnig_chr_III.g9107</name>
    <name evidence="1" type="ORF">B9Z55_009107</name>
</gene>
<comment type="caution">
    <text evidence="1">The sequence shown here is derived from an EMBL/GenBank/DDBJ whole genome shotgun (WGS) entry which is preliminary data.</text>
</comment>
<dbReference type="AlphaFoldDB" id="A0A2G5UQM7"/>
<evidence type="ECO:0000313" key="2">
    <source>
        <dbReference type="Proteomes" id="UP000230233"/>
    </source>
</evidence>
<proteinExistence type="predicted"/>
<keyword evidence="2" id="KW-1185">Reference proteome</keyword>
<sequence>MSISTLNFKGTKPVDYCDREGNVSTSKKGNDPNGKWKITYPNGEALSSNFDFFLNDELETHSIKFFILDDSDEKWIRETLKLSGGDEELRTRNEELKPVLKSLTDFVNHRENKRIYIREVWITSEKPSERRRVFTEEVLEIIPIILKQQNARIEEWEG</sequence>
<reference evidence="2" key="1">
    <citation type="submission" date="2017-10" db="EMBL/GenBank/DDBJ databases">
        <title>Rapid genome shrinkage in a self-fertile nematode reveals novel sperm competition proteins.</title>
        <authorList>
            <person name="Yin D."/>
            <person name="Schwarz E.M."/>
            <person name="Thomas C.G."/>
            <person name="Felde R.L."/>
            <person name="Korf I.F."/>
            <person name="Cutter A.D."/>
            <person name="Schartner C.M."/>
            <person name="Ralston E.J."/>
            <person name="Meyer B.J."/>
            <person name="Haag E.S."/>
        </authorList>
    </citation>
    <scope>NUCLEOTIDE SEQUENCE [LARGE SCALE GENOMIC DNA]</scope>
    <source>
        <strain evidence="2">JU1422</strain>
    </source>
</reference>
<accession>A0A2G5UQM7</accession>
<dbReference type="EMBL" id="PDUG01000003">
    <property type="protein sequence ID" value="PIC41819.1"/>
    <property type="molecule type" value="Genomic_DNA"/>
</dbReference>
<name>A0A2G5UQM7_9PELO</name>
<evidence type="ECO:0000313" key="1">
    <source>
        <dbReference type="EMBL" id="PIC41819.1"/>
    </source>
</evidence>